<keyword evidence="2" id="KW-1185">Reference proteome</keyword>
<name>A0ABV8GM53_9ACTN</name>
<dbReference type="InterPro" id="IPR049457">
    <property type="entry name" value="Emfourin"/>
</dbReference>
<dbReference type="Proteomes" id="UP001595851">
    <property type="component" value="Unassembled WGS sequence"/>
</dbReference>
<proteinExistence type="predicted"/>
<dbReference type="RefSeq" id="WP_379533920.1">
    <property type="nucleotide sequence ID" value="NZ_JBHSBI010000032.1"/>
</dbReference>
<protein>
    <submittedName>
        <fullName evidence="1">Protealysin inhibitor emfourin</fullName>
    </submittedName>
</protein>
<evidence type="ECO:0000313" key="1">
    <source>
        <dbReference type="EMBL" id="MFC4014070.1"/>
    </source>
</evidence>
<comment type="caution">
    <text evidence="1">The sequence shown here is derived from an EMBL/GenBank/DDBJ whole genome shotgun (WGS) entry which is preliminary data.</text>
</comment>
<dbReference type="EMBL" id="JBHSBI010000032">
    <property type="protein sequence ID" value="MFC4014070.1"/>
    <property type="molecule type" value="Genomic_DNA"/>
</dbReference>
<gene>
    <name evidence="1" type="ORF">ACFOY2_43065</name>
</gene>
<accession>A0ABV8GM53</accession>
<evidence type="ECO:0000313" key="2">
    <source>
        <dbReference type="Proteomes" id="UP001595851"/>
    </source>
</evidence>
<organism evidence="1 2">
    <name type="scientific">Nonomuraea purpurea</name>
    <dbReference type="NCBI Taxonomy" id="1849276"/>
    <lineage>
        <taxon>Bacteria</taxon>
        <taxon>Bacillati</taxon>
        <taxon>Actinomycetota</taxon>
        <taxon>Actinomycetes</taxon>
        <taxon>Streptosporangiales</taxon>
        <taxon>Streptosporangiaceae</taxon>
        <taxon>Nonomuraea</taxon>
    </lineage>
</organism>
<reference evidence="2" key="1">
    <citation type="journal article" date="2019" name="Int. J. Syst. Evol. Microbiol.">
        <title>The Global Catalogue of Microorganisms (GCM) 10K type strain sequencing project: providing services to taxonomists for standard genome sequencing and annotation.</title>
        <authorList>
            <consortium name="The Broad Institute Genomics Platform"/>
            <consortium name="The Broad Institute Genome Sequencing Center for Infectious Disease"/>
            <person name="Wu L."/>
            <person name="Ma J."/>
        </authorList>
    </citation>
    <scope>NUCLEOTIDE SEQUENCE [LARGE SCALE GENOMIC DNA]</scope>
    <source>
        <strain evidence="2">TBRC 1276</strain>
    </source>
</reference>
<sequence>MRVKIERAGGFAGIEQTVAVYDTDDLPERQAAKVYDALAAIEAAAARGELDEVGADLMIYRITVGDGSGKVYKVPDEGSRLAGPLSALVRPSG</sequence>
<dbReference type="Pfam" id="PF20242">
    <property type="entry name" value="Emfourin"/>
    <property type="match status" value="1"/>
</dbReference>